<reference evidence="1 2" key="1">
    <citation type="submission" date="2020-08" db="EMBL/GenBank/DDBJ databases">
        <title>Genomic Encyclopedia of Type Strains, Phase IV (KMG-IV): sequencing the most valuable type-strain genomes for metagenomic binning, comparative biology and taxonomic classification.</title>
        <authorList>
            <person name="Goeker M."/>
        </authorList>
    </citation>
    <scope>NUCLEOTIDE SEQUENCE [LARGE SCALE GENOMIC DNA]</scope>
    <source>
        <strain evidence="1 2">DSM 102189</strain>
    </source>
</reference>
<name>A0A841L6S0_9SPHN</name>
<dbReference type="RefSeq" id="WP_188946443.1">
    <property type="nucleotide sequence ID" value="NZ_BMOX01000177.1"/>
</dbReference>
<gene>
    <name evidence="1" type="ORF">FHS79_002108</name>
</gene>
<sequence>MTVTMSAPALAVNTTFAQFAQQSAVRFVSYQAPGGSNTLTVNDGPVFFIVNAFGPPGIYSALLNISASSSAPITNTGPQFEQVGWGGSYSFTNEGVNYLTVTFNSAIVDINCARR</sequence>
<evidence type="ECO:0000313" key="1">
    <source>
        <dbReference type="EMBL" id="MBB6227926.1"/>
    </source>
</evidence>
<proteinExistence type="predicted"/>
<evidence type="ECO:0000313" key="2">
    <source>
        <dbReference type="Proteomes" id="UP000538147"/>
    </source>
</evidence>
<dbReference type="EMBL" id="JACIIV010000014">
    <property type="protein sequence ID" value="MBB6227926.1"/>
    <property type="molecule type" value="Genomic_DNA"/>
</dbReference>
<accession>A0A841L6S0</accession>
<dbReference type="Proteomes" id="UP000538147">
    <property type="component" value="Unassembled WGS sequence"/>
</dbReference>
<keyword evidence="2" id="KW-1185">Reference proteome</keyword>
<organism evidence="1 2">
    <name type="scientific">Polymorphobacter multimanifer</name>
    <dbReference type="NCBI Taxonomy" id="1070431"/>
    <lineage>
        <taxon>Bacteria</taxon>
        <taxon>Pseudomonadati</taxon>
        <taxon>Pseudomonadota</taxon>
        <taxon>Alphaproteobacteria</taxon>
        <taxon>Sphingomonadales</taxon>
        <taxon>Sphingosinicellaceae</taxon>
        <taxon>Polymorphobacter</taxon>
    </lineage>
</organism>
<protein>
    <submittedName>
        <fullName evidence="1">Uncharacterized protein</fullName>
    </submittedName>
</protein>
<dbReference type="AlphaFoldDB" id="A0A841L6S0"/>
<comment type="caution">
    <text evidence="1">The sequence shown here is derived from an EMBL/GenBank/DDBJ whole genome shotgun (WGS) entry which is preliminary data.</text>
</comment>